<evidence type="ECO:0000256" key="2">
    <source>
        <dbReference type="ARBA" id="ARBA00059109"/>
    </source>
</evidence>
<dbReference type="EMBL" id="EQ973826">
    <property type="protein sequence ID" value="EEF44078.1"/>
    <property type="molecule type" value="Genomic_DNA"/>
</dbReference>
<keyword evidence="5" id="KW-1185">Reference proteome</keyword>
<dbReference type="KEGG" id="rcu:8279187"/>
<dbReference type="InParanoid" id="B9RX49"/>
<dbReference type="InterPro" id="IPR029033">
    <property type="entry name" value="His_PPase_superfam"/>
</dbReference>
<dbReference type="GO" id="GO:0005737">
    <property type="term" value="C:cytoplasm"/>
    <property type="evidence" value="ECO:0000318"/>
    <property type="project" value="GO_Central"/>
</dbReference>
<organism evidence="4 5">
    <name type="scientific">Ricinus communis</name>
    <name type="common">Castor bean</name>
    <dbReference type="NCBI Taxonomy" id="3988"/>
    <lineage>
        <taxon>Eukaryota</taxon>
        <taxon>Viridiplantae</taxon>
        <taxon>Streptophyta</taxon>
        <taxon>Embryophyta</taxon>
        <taxon>Tracheophyta</taxon>
        <taxon>Spermatophyta</taxon>
        <taxon>Magnoliopsida</taxon>
        <taxon>eudicotyledons</taxon>
        <taxon>Gunneridae</taxon>
        <taxon>Pentapetalae</taxon>
        <taxon>rosids</taxon>
        <taxon>fabids</taxon>
        <taxon>Malpighiales</taxon>
        <taxon>Euphorbiaceae</taxon>
        <taxon>Acalyphoideae</taxon>
        <taxon>Acalypheae</taxon>
        <taxon>Ricinus</taxon>
    </lineage>
</organism>
<dbReference type="GO" id="GO:0016791">
    <property type="term" value="F:phosphatase activity"/>
    <property type="evidence" value="ECO:0000318"/>
    <property type="project" value="GO_Central"/>
</dbReference>
<feature type="region of interest" description="Disordered" evidence="3">
    <location>
        <begin position="308"/>
        <end position="338"/>
    </location>
</feature>
<dbReference type="eggNOG" id="KOG4754">
    <property type="taxonomic scope" value="Eukaryota"/>
</dbReference>
<proteinExistence type="inferred from homology"/>
<dbReference type="AlphaFoldDB" id="B9RX49"/>
<dbReference type="InterPro" id="IPR013078">
    <property type="entry name" value="His_Pase_superF_clade-1"/>
</dbReference>
<evidence type="ECO:0000313" key="4">
    <source>
        <dbReference type="EMBL" id="EEF44078.1"/>
    </source>
</evidence>
<gene>
    <name evidence="4" type="ORF">RCOM_0817300</name>
</gene>
<accession>B9RX49</accession>
<dbReference type="PANTHER" id="PTHR48100">
    <property type="entry name" value="BROAD-SPECIFICITY PHOSPHATASE YOR283W-RELATED"/>
    <property type="match status" value="1"/>
</dbReference>
<dbReference type="Gene3D" id="3.40.50.1240">
    <property type="entry name" value="Phosphoglycerate mutase-like"/>
    <property type="match status" value="1"/>
</dbReference>
<protein>
    <submittedName>
        <fullName evidence="4">Catalytic, putative</fullName>
    </submittedName>
</protein>
<dbReference type="FunCoup" id="B9RX49">
    <property type="interactions" value="1209"/>
</dbReference>
<sequence>MTIFICTFISPINHHTISLTHHHHSISSSSSSSSSSTALFPLVCSSSSSFPVADMDGAPGPSLFPLHRCKTIHLVRHAQGMHNVEGDKNYKAYLSPKYYDAQLTQLGWQQVDNLRKHVQTCGLSKRIDLVVTSPLLRTLQTAVGVFGGEGYTNKVDTLPLMVANAGDSARAAISSFNSPPFIAVELCREHFGVHPCDKRRNISEYQFLFPAIDFSLIETDEDVLWKADVRETTKELTDRGLKFMNWLWTRKEKEIAIVTHSGFLFHTLSAFGNDCHPLVKKEICNRFTNCELRSMVIVDRSMIGTDPSTTNYPGKIPRGLDLPSDALEEDGPTTNSVV</sequence>
<dbReference type="InterPro" id="IPR050275">
    <property type="entry name" value="PGM_Phosphatase"/>
</dbReference>
<reference evidence="5" key="1">
    <citation type="journal article" date="2010" name="Nat. Biotechnol.">
        <title>Draft genome sequence of the oilseed species Ricinus communis.</title>
        <authorList>
            <person name="Chan A.P."/>
            <person name="Crabtree J."/>
            <person name="Zhao Q."/>
            <person name="Lorenzi H."/>
            <person name="Orvis J."/>
            <person name="Puiu D."/>
            <person name="Melake-Berhan A."/>
            <person name="Jones K.M."/>
            <person name="Redman J."/>
            <person name="Chen G."/>
            <person name="Cahoon E.B."/>
            <person name="Gedil M."/>
            <person name="Stanke M."/>
            <person name="Haas B.J."/>
            <person name="Wortman J.R."/>
            <person name="Fraser-Liggett C.M."/>
            <person name="Ravel J."/>
            <person name="Rabinowicz P.D."/>
        </authorList>
    </citation>
    <scope>NUCLEOTIDE SEQUENCE [LARGE SCALE GENOMIC DNA]</scope>
    <source>
        <strain evidence="5">cv. Hale</strain>
    </source>
</reference>
<evidence type="ECO:0000313" key="5">
    <source>
        <dbReference type="Proteomes" id="UP000008311"/>
    </source>
</evidence>
<dbReference type="SUPFAM" id="SSF53254">
    <property type="entry name" value="Phosphoglycerate mutase-like"/>
    <property type="match status" value="1"/>
</dbReference>
<dbReference type="CDD" id="cd07067">
    <property type="entry name" value="HP_PGM_like"/>
    <property type="match status" value="1"/>
</dbReference>
<comment type="similarity">
    <text evidence="1">Belongs to the phosphoglycerate mutase family.</text>
</comment>
<dbReference type="FunFam" id="3.40.50.1240:FF:000066">
    <property type="entry name" value="Phosphoglycerate mutase-like protein 1"/>
    <property type="match status" value="1"/>
</dbReference>
<dbReference type="Pfam" id="PF00300">
    <property type="entry name" value="His_Phos_1"/>
    <property type="match status" value="1"/>
</dbReference>
<comment type="function">
    <text evidence="2">May play a role in carbohydrates metabolism.</text>
</comment>
<dbReference type="PANTHER" id="PTHR48100:SF30">
    <property type="entry name" value="PHOSPHOGLYCERATE MUTASE-LIKE PROTEIN 1"/>
    <property type="match status" value="1"/>
</dbReference>
<evidence type="ECO:0000256" key="3">
    <source>
        <dbReference type="SAM" id="MobiDB-lite"/>
    </source>
</evidence>
<dbReference type="Proteomes" id="UP000008311">
    <property type="component" value="Unassembled WGS sequence"/>
</dbReference>
<name>B9RX49_RICCO</name>
<dbReference type="SMART" id="SM00855">
    <property type="entry name" value="PGAM"/>
    <property type="match status" value="1"/>
</dbReference>
<dbReference type="OrthoDB" id="496981at2759"/>
<evidence type="ECO:0000256" key="1">
    <source>
        <dbReference type="ARBA" id="ARBA00038362"/>
    </source>
</evidence>